<proteinExistence type="predicted"/>
<sequence>LKERIAHHYREKNLLQSKIENNTIELTNLIGNYFKNIFKSIQNKSKKVSELDKKNKIFKLEKLRPIKTDLTDTHDTEANNKKIVNLSSRVLNELEITVLSKGLNFSVAHKSVKALDFVLGLNCFSVI</sequence>
<reference evidence="1" key="1">
    <citation type="submission" date="2015-11" db="EMBL/GenBank/DDBJ databases">
        <title>De novo transcriptome assembly of four potential Pierce s Disease insect vectors from Arizona vineyards.</title>
        <authorList>
            <person name="Tassone E.E."/>
        </authorList>
    </citation>
    <scope>NUCLEOTIDE SEQUENCE</scope>
</reference>
<dbReference type="AlphaFoldDB" id="A0A1B6LNL9"/>
<name>A0A1B6LNL9_9HEMI</name>
<evidence type="ECO:0000313" key="1">
    <source>
        <dbReference type="EMBL" id="JAT25360.1"/>
    </source>
</evidence>
<dbReference type="EMBL" id="GEBQ01014617">
    <property type="protein sequence ID" value="JAT25360.1"/>
    <property type="molecule type" value="Transcribed_RNA"/>
</dbReference>
<protein>
    <submittedName>
        <fullName evidence="1">Uncharacterized protein</fullName>
    </submittedName>
</protein>
<organism evidence="1">
    <name type="scientific">Graphocephala atropunctata</name>
    <dbReference type="NCBI Taxonomy" id="36148"/>
    <lineage>
        <taxon>Eukaryota</taxon>
        <taxon>Metazoa</taxon>
        <taxon>Ecdysozoa</taxon>
        <taxon>Arthropoda</taxon>
        <taxon>Hexapoda</taxon>
        <taxon>Insecta</taxon>
        <taxon>Pterygota</taxon>
        <taxon>Neoptera</taxon>
        <taxon>Paraneoptera</taxon>
        <taxon>Hemiptera</taxon>
        <taxon>Auchenorrhyncha</taxon>
        <taxon>Membracoidea</taxon>
        <taxon>Cicadellidae</taxon>
        <taxon>Cicadellinae</taxon>
        <taxon>Cicadellini</taxon>
        <taxon>Graphocephala</taxon>
    </lineage>
</organism>
<feature type="non-terminal residue" evidence="1">
    <location>
        <position position="1"/>
    </location>
</feature>
<gene>
    <name evidence="1" type="ORF">g.40806</name>
</gene>
<accession>A0A1B6LNL9</accession>